<dbReference type="GO" id="GO:0005737">
    <property type="term" value="C:cytoplasm"/>
    <property type="evidence" value="ECO:0007669"/>
    <property type="project" value="TreeGrafter"/>
</dbReference>
<dbReference type="Gene3D" id="3.30.930.10">
    <property type="entry name" value="Bira Bifunctional Protein, Domain 2"/>
    <property type="match status" value="1"/>
</dbReference>
<dbReference type="GO" id="GO:0005524">
    <property type="term" value="F:ATP binding"/>
    <property type="evidence" value="ECO:0007669"/>
    <property type="project" value="UniProtKB-KW"/>
</dbReference>
<reference evidence="5" key="1">
    <citation type="journal article" date="2020" name="bioRxiv">
        <title>A rank-normalized archaeal taxonomy based on genome phylogeny resolves widespread incomplete and uneven classifications.</title>
        <authorList>
            <person name="Rinke C."/>
            <person name="Chuvochina M."/>
            <person name="Mussig A.J."/>
            <person name="Chaumeil P.-A."/>
            <person name="Waite D.W."/>
            <person name="Whitman W.B."/>
            <person name="Parks D.H."/>
            <person name="Hugenholtz P."/>
        </authorList>
    </citation>
    <scope>NUCLEOTIDE SEQUENCE</scope>
    <source>
        <strain evidence="5">UBA8834</strain>
    </source>
</reference>
<dbReference type="RefSeq" id="WP_010884259.1">
    <property type="nucleotide sequence ID" value="NZ_DUJN01000007.1"/>
</dbReference>
<dbReference type="InterPro" id="IPR045864">
    <property type="entry name" value="aa-tRNA-synth_II/BPL/LPL"/>
</dbReference>
<name>A0A832WN51_PYRHR</name>
<dbReference type="InterPro" id="IPR008988">
    <property type="entry name" value="Transcriptional_repressor_C"/>
</dbReference>
<dbReference type="SUPFAM" id="SSF50037">
    <property type="entry name" value="C-terminal domain of transcriptional repressors"/>
    <property type="match status" value="1"/>
</dbReference>
<dbReference type="CDD" id="cd16442">
    <property type="entry name" value="BPL"/>
    <property type="match status" value="1"/>
</dbReference>
<evidence type="ECO:0000313" key="5">
    <source>
        <dbReference type="EMBL" id="HII61506.1"/>
    </source>
</evidence>
<dbReference type="PROSITE" id="PS51733">
    <property type="entry name" value="BPL_LPL_CATALYTIC"/>
    <property type="match status" value="1"/>
</dbReference>
<dbReference type="SUPFAM" id="SSF55681">
    <property type="entry name" value="Class II aaRS and biotin synthetases"/>
    <property type="match status" value="1"/>
</dbReference>
<organism evidence="5 6">
    <name type="scientific">Pyrococcus horikoshii</name>
    <dbReference type="NCBI Taxonomy" id="53953"/>
    <lineage>
        <taxon>Archaea</taxon>
        <taxon>Methanobacteriati</taxon>
        <taxon>Methanobacteriota</taxon>
        <taxon>Thermococci</taxon>
        <taxon>Thermococcales</taxon>
        <taxon>Thermococcaceae</taxon>
        <taxon>Pyrococcus</taxon>
    </lineage>
</organism>
<dbReference type="EC" id="6.3.4.15" evidence="5"/>
<dbReference type="PANTHER" id="PTHR12835:SF5">
    <property type="entry name" value="BIOTIN--PROTEIN LIGASE"/>
    <property type="match status" value="1"/>
</dbReference>
<dbReference type="EMBL" id="DUJN01000007">
    <property type="protein sequence ID" value="HII61506.1"/>
    <property type="molecule type" value="Genomic_DNA"/>
</dbReference>
<evidence type="ECO:0000259" key="4">
    <source>
        <dbReference type="PROSITE" id="PS51733"/>
    </source>
</evidence>
<dbReference type="InterPro" id="IPR003142">
    <property type="entry name" value="BPL_C"/>
</dbReference>
<keyword evidence="1 5" id="KW-0436">Ligase</keyword>
<dbReference type="GeneID" id="1444041"/>
<dbReference type="Proteomes" id="UP000617544">
    <property type="component" value="Unassembled WGS sequence"/>
</dbReference>
<evidence type="ECO:0000256" key="1">
    <source>
        <dbReference type="ARBA" id="ARBA00022598"/>
    </source>
</evidence>
<dbReference type="Pfam" id="PF03099">
    <property type="entry name" value="BPL_LplA_LipB"/>
    <property type="match status" value="1"/>
</dbReference>
<dbReference type="Pfam" id="PF02237">
    <property type="entry name" value="BPL_C"/>
    <property type="match status" value="1"/>
</dbReference>
<dbReference type="Gene3D" id="2.30.30.100">
    <property type="match status" value="1"/>
</dbReference>
<protein>
    <submittedName>
        <fullName evidence="5">Biotin--[acetyl-CoA-carboxylase] ligase</fullName>
        <ecNumber evidence="5">6.3.4.15</ecNumber>
    </submittedName>
</protein>
<dbReference type="GO" id="GO:0004077">
    <property type="term" value="F:biotin--[biotin carboxyl-carrier protein] ligase activity"/>
    <property type="evidence" value="ECO:0007669"/>
    <property type="project" value="UniProtKB-EC"/>
</dbReference>
<dbReference type="InterPro" id="IPR004143">
    <property type="entry name" value="BPL_LPL_catalytic"/>
</dbReference>
<keyword evidence="2" id="KW-0547">Nucleotide-binding</keyword>
<feature type="domain" description="BPL/LPL catalytic" evidence="4">
    <location>
        <begin position="1"/>
        <end position="173"/>
    </location>
</feature>
<keyword evidence="3" id="KW-0067">ATP-binding</keyword>
<comment type="caution">
    <text evidence="5">The sequence shown here is derived from an EMBL/GenBank/DDBJ whole genome shotgun (WGS) entry which is preliminary data.</text>
</comment>
<proteinExistence type="predicted"/>
<evidence type="ECO:0000313" key="6">
    <source>
        <dbReference type="Proteomes" id="UP000617544"/>
    </source>
</evidence>
<dbReference type="InterPro" id="IPR004408">
    <property type="entry name" value="Biotin_CoA_COase_ligase"/>
</dbReference>
<gene>
    <name evidence="5" type="ORF">HA331_07160</name>
</gene>
<evidence type="ECO:0000256" key="2">
    <source>
        <dbReference type="ARBA" id="ARBA00022741"/>
    </source>
</evidence>
<dbReference type="OMA" id="AVWKHIE"/>
<sequence>MLGLKTSIIGRRVIYFQEITSTNEFAKTSYLEEGTVIVADKQTMGHGRLNRKWESPEGGLWLSIVLSPKVPQKDLPKIVFLGAVGVVETLKEFSIDGRIKWPNDVLVNYKKIAGVLVEGKGDKIVLGIGLNVNNKVPNGATSMKLELGSEVPLLSVFRSLITNLDRLYLNFLKNPMDILNLVRDNMILGVRVKILGDGSFEGIAEDIDDFGRLIIRLDSGEVKKVIYGDVSLRFL</sequence>
<dbReference type="AlphaFoldDB" id="A0A832WN51"/>
<evidence type="ECO:0000256" key="3">
    <source>
        <dbReference type="ARBA" id="ARBA00022840"/>
    </source>
</evidence>
<dbReference type="NCBIfam" id="NF006206">
    <property type="entry name" value="PRK08330.1"/>
    <property type="match status" value="1"/>
</dbReference>
<accession>A0A832WN51</accession>
<dbReference type="SMR" id="A0A832WN51"/>
<dbReference type="NCBIfam" id="TIGR00121">
    <property type="entry name" value="birA_ligase"/>
    <property type="match status" value="1"/>
</dbReference>
<dbReference type="PANTHER" id="PTHR12835">
    <property type="entry name" value="BIOTIN PROTEIN LIGASE"/>
    <property type="match status" value="1"/>
</dbReference>